<keyword evidence="2" id="KW-1185">Reference proteome</keyword>
<gene>
    <name evidence="1" type="ORF">BO97DRAFT_412162</name>
</gene>
<dbReference type="RefSeq" id="XP_025554015.1">
    <property type="nucleotide sequence ID" value="XM_025696222.1"/>
</dbReference>
<proteinExistence type="predicted"/>
<protein>
    <submittedName>
        <fullName evidence="1">Uncharacterized protein</fullName>
    </submittedName>
</protein>
<dbReference type="STRING" id="1450537.A0A395I3T0"/>
<accession>A0A395I3T0</accession>
<dbReference type="OrthoDB" id="4358740at2759"/>
<name>A0A395I3T0_ASPHC</name>
<dbReference type="Proteomes" id="UP000248961">
    <property type="component" value="Unassembled WGS sequence"/>
</dbReference>
<dbReference type="AlphaFoldDB" id="A0A395I3T0"/>
<organism evidence="1 2">
    <name type="scientific">Aspergillus homomorphus (strain CBS 101889)</name>
    <dbReference type="NCBI Taxonomy" id="1450537"/>
    <lineage>
        <taxon>Eukaryota</taxon>
        <taxon>Fungi</taxon>
        <taxon>Dikarya</taxon>
        <taxon>Ascomycota</taxon>
        <taxon>Pezizomycotina</taxon>
        <taxon>Eurotiomycetes</taxon>
        <taxon>Eurotiomycetidae</taxon>
        <taxon>Eurotiales</taxon>
        <taxon>Aspergillaceae</taxon>
        <taxon>Aspergillus</taxon>
        <taxon>Aspergillus subgen. Circumdati</taxon>
    </lineage>
</organism>
<sequence>MAFIGTASEISEELLKDDDAKRLVIKINAKRLQHHDYRGSACAFFRETFPDWEDDSRINFLHIEVRGGRVFLVIDINHLEYDFKTAHTIDDTSLPVYVLSSHYKLWALVRWPQYDDYATIQMAHLHMLNGYDAVTPFFVDNSKHMLYSNPRNYYGPIYVYASLN</sequence>
<reference evidence="1 2" key="1">
    <citation type="submission" date="2018-02" db="EMBL/GenBank/DDBJ databases">
        <title>The genomes of Aspergillus section Nigri reveals drivers in fungal speciation.</title>
        <authorList>
            <consortium name="DOE Joint Genome Institute"/>
            <person name="Vesth T.C."/>
            <person name="Nybo J."/>
            <person name="Theobald S."/>
            <person name="Brandl J."/>
            <person name="Frisvad J.C."/>
            <person name="Nielsen K.F."/>
            <person name="Lyhne E.K."/>
            <person name="Kogle M.E."/>
            <person name="Kuo A."/>
            <person name="Riley R."/>
            <person name="Clum A."/>
            <person name="Nolan M."/>
            <person name="Lipzen A."/>
            <person name="Salamov A."/>
            <person name="Henrissat B."/>
            <person name="Wiebenga A."/>
            <person name="De vries R.P."/>
            <person name="Grigoriev I.V."/>
            <person name="Mortensen U.H."/>
            <person name="Andersen M.R."/>
            <person name="Baker S.E."/>
        </authorList>
    </citation>
    <scope>NUCLEOTIDE SEQUENCE [LARGE SCALE GENOMIC DNA]</scope>
    <source>
        <strain evidence="1 2">CBS 101889</strain>
    </source>
</reference>
<dbReference type="VEuPathDB" id="FungiDB:BO97DRAFT_412162"/>
<dbReference type="GeneID" id="37200511"/>
<evidence type="ECO:0000313" key="1">
    <source>
        <dbReference type="EMBL" id="RAL14861.1"/>
    </source>
</evidence>
<dbReference type="EMBL" id="KZ824273">
    <property type="protein sequence ID" value="RAL14861.1"/>
    <property type="molecule type" value="Genomic_DNA"/>
</dbReference>
<evidence type="ECO:0000313" key="2">
    <source>
        <dbReference type="Proteomes" id="UP000248961"/>
    </source>
</evidence>